<comment type="caution">
    <text evidence="3">The sequence shown here is derived from an EMBL/GenBank/DDBJ whole genome shotgun (WGS) entry which is preliminary data.</text>
</comment>
<dbReference type="RefSeq" id="WP_377852533.1">
    <property type="nucleotide sequence ID" value="NZ_JBHLZU010000011.1"/>
</dbReference>
<accession>A0ABV5ZWG5</accession>
<dbReference type="NCBIfam" id="NF005877">
    <property type="entry name" value="PRK07824.1"/>
    <property type="match status" value="1"/>
</dbReference>
<dbReference type="InterPro" id="IPR025110">
    <property type="entry name" value="AMP-bd_C"/>
</dbReference>
<dbReference type="Pfam" id="PF13193">
    <property type="entry name" value="AMP-binding_C"/>
    <property type="match status" value="1"/>
</dbReference>
<evidence type="ECO:0000313" key="3">
    <source>
        <dbReference type="EMBL" id="MFB9905227.1"/>
    </source>
</evidence>
<dbReference type="InterPro" id="IPR000873">
    <property type="entry name" value="AMP-dep_synth/lig_dom"/>
</dbReference>
<dbReference type="EMBL" id="JBHLZU010000011">
    <property type="protein sequence ID" value="MFB9905227.1"/>
    <property type="molecule type" value="Genomic_DNA"/>
</dbReference>
<dbReference type="PROSITE" id="PS00455">
    <property type="entry name" value="AMP_BINDING"/>
    <property type="match status" value="1"/>
</dbReference>
<dbReference type="InterPro" id="IPR050237">
    <property type="entry name" value="ATP-dep_AMP-bd_enzyme"/>
</dbReference>
<reference evidence="3 4" key="1">
    <citation type="submission" date="2024-09" db="EMBL/GenBank/DDBJ databases">
        <authorList>
            <person name="Sun Q."/>
            <person name="Mori K."/>
        </authorList>
    </citation>
    <scope>NUCLEOTIDE SEQUENCE [LARGE SCALE GENOMIC DNA]</scope>
    <source>
        <strain evidence="3 4">TBRC 7907</strain>
    </source>
</reference>
<sequence length="382" mass="39187">MRRLVAVEVVPGGTVEGLARALDGSGPALLPIAPGDTALATALHAGEPVEPDTAVVIATSGSTGRAKGVRLSTAALRASAAATHARLGGPGRWLLALSAHHIAGVQVLVRSLLAGREPGVLDTSQGFRPDTFATAARAVLTSPGRHYTALVPTQLVRLLADGGAGLDALRGFDGVLLGGAATPDELLDQALTAGVAAVTTYGMSETSGGCVYDGRPLDGVGVRLSDDGRIELSGPTLASGYRGDPDATAAAFADGWFHTNDLGRFEPDGRLTVLGRADDMIITGGVNVAPALVERVLCAEPDVLEACVLGLPHAEWGQVVVAAVVPADPVRPPVPERLRELVHARLGGHFAPKRITVVRALPLRGPGKIDRRSLAELLSGFQ</sequence>
<feature type="domain" description="AMP-binding enzyme C-terminal" evidence="2">
    <location>
        <begin position="293"/>
        <end position="368"/>
    </location>
</feature>
<feature type="domain" description="AMP-dependent synthetase/ligase" evidence="1">
    <location>
        <begin position="47"/>
        <end position="219"/>
    </location>
</feature>
<dbReference type="InterPro" id="IPR045851">
    <property type="entry name" value="AMP-bd_C_sf"/>
</dbReference>
<name>A0ABV5ZWG5_9PSEU</name>
<dbReference type="Proteomes" id="UP001589693">
    <property type="component" value="Unassembled WGS sequence"/>
</dbReference>
<keyword evidence="3" id="KW-0436">Ligase</keyword>
<dbReference type="Gene3D" id="3.40.50.12780">
    <property type="entry name" value="N-terminal domain of ligase-like"/>
    <property type="match status" value="1"/>
</dbReference>
<evidence type="ECO:0000313" key="4">
    <source>
        <dbReference type="Proteomes" id="UP001589693"/>
    </source>
</evidence>
<dbReference type="SUPFAM" id="SSF56801">
    <property type="entry name" value="Acetyl-CoA synthetase-like"/>
    <property type="match status" value="1"/>
</dbReference>
<evidence type="ECO:0000259" key="2">
    <source>
        <dbReference type="Pfam" id="PF13193"/>
    </source>
</evidence>
<dbReference type="EC" id="6.2.1.26" evidence="3"/>
<proteinExistence type="predicted"/>
<evidence type="ECO:0000259" key="1">
    <source>
        <dbReference type="Pfam" id="PF00501"/>
    </source>
</evidence>
<dbReference type="PANTHER" id="PTHR43767:SF1">
    <property type="entry name" value="NONRIBOSOMAL PEPTIDE SYNTHASE PES1 (EUROFUNG)-RELATED"/>
    <property type="match status" value="1"/>
</dbReference>
<gene>
    <name evidence="3" type="primary">menE</name>
    <name evidence="3" type="ORF">ACFFQA_14920</name>
</gene>
<keyword evidence="4" id="KW-1185">Reference proteome</keyword>
<dbReference type="InterPro" id="IPR042099">
    <property type="entry name" value="ANL_N_sf"/>
</dbReference>
<dbReference type="Gene3D" id="3.30.300.30">
    <property type="match status" value="1"/>
</dbReference>
<dbReference type="InterPro" id="IPR020845">
    <property type="entry name" value="AMP-binding_CS"/>
</dbReference>
<dbReference type="Pfam" id="PF00501">
    <property type="entry name" value="AMP-binding"/>
    <property type="match status" value="1"/>
</dbReference>
<protein>
    <submittedName>
        <fullName evidence="3">O-succinylbenzoate--CoA ligase</fullName>
        <ecNumber evidence="3">6.2.1.26</ecNumber>
    </submittedName>
</protein>
<dbReference type="GO" id="GO:0008756">
    <property type="term" value="F:o-succinylbenzoate-CoA ligase activity"/>
    <property type="evidence" value="ECO:0007669"/>
    <property type="project" value="UniProtKB-EC"/>
</dbReference>
<organism evidence="3 4">
    <name type="scientific">Allokutzneria oryzae</name>
    <dbReference type="NCBI Taxonomy" id="1378989"/>
    <lineage>
        <taxon>Bacteria</taxon>
        <taxon>Bacillati</taxon>
        <taxon>Actinomycetota</taxon>
        <taxon>Actinomycetes</taxon>
        <taxon>Pseudonocardiales</taxon>
        <taxon>Pseudonocardiaceae</taxon>
        <taxon>Allokutzneria</taxon>
    </lineage>
</organism>
<dbReference type="PANTHER" id="PTHR43767">
    <property type="entry name" value="LONG-CHAIN-FATTY-ACID--COA LIGASE"/>
    <property type="match status" value="1"/>
</dbReference>